<keyword evidence="2" id="KW-1185">Reference proteome</keyword>
<dbReference type="EMBL" id="CM055111">
    <property type="protein sequence ID" value="KAJ7519049.1"/>
    <property type="molecule type" value="Genomic_DNA"/>
</dbReference>
<accession>A0ACC2ANB3</accession>
<organism evidence="1 2">
    <name type="scientific">Diphasiastrum complanatum</name>
    <name type="common">Issler's clubmoss</name>
    <name type="synonym">Lycopodium complanatum</name>
    <dbReference type="NCBI Taxonomy" id="34168"/>
    <lineage>
        <taxon>Eukaryota</taxon>
        <taxon>Viridiplantae</taxon>
        <taxon>Streptophyta</taxon>
        <taxon>Embryophyta</taxon>
        <taxon>Tracheophyta</taxon>
        <taxon>Lycopodiopsida</taxon>
        <taxon>Lycopodiales</taxon>
        <taxon>Lycopodiaceae</taxon>
        <taxon>Lycopodioideae</taxon>
        <taxon>Diphasiastrum</taxon>
    </lineage>
</organism>
<sequence>MEHKAWPLLLAAPPYLQGAAGSLIAATVTILLGCVLWYFVARRSWASKYGLHRMPPGNFSLPFLGETREYILLQKANKGPEFFRSRAAKYGEVFSTSLFGFLTVSLPAPSGNKFLFSTENTQVINQWPECLKPLLGEESVAWQTGEEHKHTRSVLMTFLDPEALQRFVGRVSAVVQKHLDNNWEGKKQIVVFPLMKRLTFSIACSLFLSVENEDEISNLLTHFCSYAAGMLQVPIDFPGTKYRKAKFSRRLICEQLDELTEKRRKELDLGTTSENQDLLATLLTTRDGKGRIFSNSAIQDNVIALLFAGHDTTSSTISLTLKFLAENKTCLHQVLQEQLQIKSEKSNNDNLNWEDLKKMKYTWKVVQETLRLQPPVQGGFRKALVDIEISGYKVPKGTPFYWTVHRSHKDAKLFPNPEKFDPSRFEGTGPPPYTFVPFGGGPRICPGNDFAKMEALTFLHHVVTRFQWSLMDPDEPVTIDPLAHPLRGLPIILQNRTPEED</sequence>
<evidence type="ECO:0000313" key="1">
    <source>
        <dbReference type="EMBL" id="KAJ7519049.1"/>
    </source>
</evidence>
<evidence type="ECO:0000313" key="2">
    <source>
        <dbReference type="Proteomes" id="UP001162992"/>
    </source>
</evidence>
<dbReference type="Proteomes" id="UP001162992">
    <property type="component" value="Chromosome 20"/>
</dbReference>
<comment type="caution">
    <text evidence="1">The sequence shown here is derived from an EMBL/GenBank/DDBJ whole genome shotgun (WGS) entry which is preliminary data.</text>
</comment>
<protein>
    <submittedName>
        <fullName evidence="1">Uncharacterized protein</fullName>
    </submittedName>
</protein>
<name>A0ACC2ANB3_DIPCM</name>
<gene>
    <name evidence="1" type="ORF">O6H91_20G020800</name>
</gene>
<proteinExistence type="predicted"/>
<reference evidence="2" key="1">
    <citation type="journal article" date="2024" name="Proc. Natl. Acad. Sci. U.S.A.">
        <title>Extraordinary preservation of gene collinearity over three hundred million years revealed in homosporous lycophytes.</title>
        <authorList>
            <person name="Li C."/>
            <person name="Wickell D."/>
            <person name="Kuo L.Y."/>
            <person name="Chen X."/>
            <person name="Nie B."/>
            <person name="Liao X."/>
            <person name="Peng D."/>
            <person name="Ji J."/>
            <person name="Jenkins J."/>
            <person name="Williams M."/>
            <person name="Shu S."/>
            <person name="Plott C."/>
            <person name="Barry K."/>
            <person name="Rajasekar S."/>
            <person name="Grimwood J."/>
            <person name="Han X."/>
            <person name="Sun S."/>
            <person name="Hou Z."/>
            <person name="He W."/>
            <person name="Dai G."/>
            <person name="Sun C."/>
            <person name="Schmutz J."/>
            <person name="Leebens-Mack J.H."/>
            <person name="Li F.W."/>
            <person name="Wang L."/>
        </authorList>
    </citation>
    <scope>NUCLEOTIDE SEQUENCE [LARGE SCALE GENOMIC DNA]</scope>
    <source>
        <strain evidence="2">cv. PW_Plant_1</strain>
    </source>
</reference>